<dbReference type="EMBL" id="BAABBE010000001">
    <property type="protein sequence ID" value="GAA3617805.1"/>
    <property type="molecule type" value="Genomic_DNA"/>
</dbReference>
<organism evidence="1 2">
    <name type="scientific">Lentzea roselyniae</name>
    <dbReference type="NCBI Taxonomy" id="531940"/>
    <lineage>
        <taxon>Bacteria</taxon>
        <taxon>Bacillati</taxon>
        <taxon>Actinomycetota</taxon>
        <taxon>Actinomycetes</taxon>
        <taxon>Pseudonocardiales</taxon>
        <taxon>Pseudonocardiaceae</taxon>
        <taxon>Lentzea</taxon>
    </lineage>
</organism>
<proteinExistence type="predicted"/>
<reference evidence="2" key="1">
    <citation type="journal article" date="2019" name="Int. J. Syst. Evol. Microbiol.">
        <title>The Global Catalogue of Microorganisms (GCM) 10K type strain sequencing project: providing services to taxonomists for standard genome sequencing and annotation.</title>
        <authorList>
            <consortium name="The Broad Institute Genomics Platform"/>
            <consortium name="The Broad Institute Genome Sequencing Center for Infectious Disease"/>
            <person name="Wu L."/>
            <person name="Ma J."/>
        </authorList>
    </citation>
    <scope>NUCLEOTIDE SEQUENCE [LARGE SCALE GENOMIC DNA]</scope>
    <source>
        <strain evidence="2">JCM 17494</strain>
    </source>
</reference>
<dbReference type="Proteomes" id="UP001500711">
    <property type="component" value="Unassembled WGS sequence"/>
</dbReference>
<gene>
    <name evidence="1" type="ORF">GCM10022267_00030</name>
</gene>
<keyword evidence="2" id="KW-1185">Reference proteome</keyword>
<evidence type="ECO:0000313" key="1">
    <source>
        <dbReference type="EMBL" id="GAA3617805.1"/>
    </source>
</evidence>
<protein>
    <submittedName>
        <fullName evidence="1">Uncharacterized protein</fullName>
    </submittedName>
</protein>
<sequence length="175" mass="19383">MEAQAPQVIERLYEVFAAPRPAVVDHCDHCVDPADVAPFTTVPLRDLPAGHVEKYWLRSGTIGDETFVRYLLPRVLELIAEGALDADFFWLGLANSAHQNGDPQEQRAIEEYYEATPRALAGLVRECADRLDRAGRLAEWLRGPEALAVLEEAALTGPDPDGELSEAHLALEAWR</sequence>
<comment type="caution">
    <text evidence="1">The sequence shown here is derived from an EMBL/GenBank/DDBJ whole genome shotgun (WGS) entry which is preliminary data.</text>
</comment>
<evidence type="ECO:0000313" key="2">
    <source>
        <dbReference type="Proteomes" id="UP001500711"/>
    </source>
</evidence>
<name>A0ABP6ZSL8_9PSEU</name>
<accession>A0ABP6ZSL8</accession>